<keyword evidence="4" id="KW-1185">Reference proteome</keyword>
<comment type="similarity">
    <text evidence="1">Belongs to the metallo-dependent hydrolases superfamily. ATZ/TRZ family.</text>
</comment>
<dbReference type="PANTHER" id="PTHR43794:SF5">
    <property type="entry name" value="CHLOROHYDROLASE FAMILY PROTEIN"/>
    <property type="match status" value="1"/>
</dbReference>
<evidence type="ECO:0000313" key="4">
    <source>
        <dbReference type="Proteomes" id="UP000613011"/>
    </source>
</evidence>
<dbReference type="SUPFAM" id="SSF51338">
    <property type="entry name" value="Composite domain of metallo-dependent hydrolases"/>
    <property type="match status" value="2"/>
</dbReference>
<sequence>MGAARAQAPSASAGPLPSRSEWLLRGGHVLTMDGSLGDLPVGDVHVREGTIVAVGPKLDAPGAQVVDCRERIVLPGFVDTHWHLWCTALRMVIRADDPQAGYFPTTIRVGPHFTPQDSYIGVRLGVSEGLLSGITTVHDWSHNTVTPEHADAELQALRDLGIRARFSYGASQAHPNTRPMNLQDLARVQKQWASSDGMLGVGACLRTPGVAASRGSIPVDLFRSEFDAIRKLDLPMTIHCGPKGLVELMGNNQLLGPDMLLVHPQGMNPTELKMVGDHRAPWSIAPVIEMSYSAVRNGIIQYEELSRMGVPLGLSIDASAATNADFFNVMRALMWSDWQRHGAPQRLKPRRLVELATLEGARLLGLGDKVGSLTPGKRADIVTVRTDALNMAPVGDPYYAIVFNGQPSNVDTVWVDGRVLVQGGRHTALDPAKTMREAAESARAVNERATRR</sequence>
<dbReference type="InterPro" id="IPR032466">
    <property type="entry name" value="Metal_Hydrolase"/>
</dbReference>
<dbReference type="Proteomes" id="UP000613011">
    <property type="component" value="Unassembled WGS sequence"/>
</dbReference>
<dbReference type="Gene3D" id="3.20.20.140">
    <property type="entry name" value="Metal-dependent hydrolases"/>
    <property type="match status" value="1"/>
</dbReference>
<dbReference type="GO" id="GO:0016810">
    <property type="term" value="F:hydrolase activity, acting on carbon-nitrogen (but not peptide) bonds"/>
    <property type="evidence" value="ECO:0007669"/>
    <property type="project" value="InterPro"/>
</dbReference>
<feature type="domain" description="Amidohydrolase-related" evidence="2">
    <location>
        <begin position="72"/>
        <end position="419"/>
    </location>
</feature>
<name>A0A936ZKA2_9BURK</name>
<dbReference type="PANTHER" id="PTHR43794">
    <property type="entry name" value="AMINOHYDROLASE SSNA-RELATED"/>
    <property type="match status" value="1"/>
</dbReference>
<dbReference type="InterPro" id="IPR011059">
    <property type="entry name" value="Metal-dep_hydrolase_composite"/>
</dbReference>
<protein>
    <submittedName>
        <fullName evidence="3">Amidohydrolase family protein</fullName>
    </submittedName>
</protein>
<proteinExistence type="inferred from homology"/>
<dbReference type="AlphaFoldDB" id="A0A936ZKA2"/>
<reference evidence="3" key="1">
    <citation type="submission" date="2021-01" db="EMBL/GenBank/DDBJ databases">
        <title>Ramlibacter sp. strain AW1 16S ribosomal RNA gene Genome sequencing and assembly.</title>
        <authorList>
            <person name="Kang M."/>
        </authorList>
    </citation>
    <scope>NUCLEOTIDE SEQUENCE</scope>
    <source>
        <strain evidence="3">AW1</strain>
    </source>
</reference>
<evidence type="ECO:0000259" key="2">
    <source>
        <dbReference type="Pfam" id="PF01979"/>
    </source>
</evidence>
<dbReference type="Pfam" id="PF01979">
    <property type="entry name" value="Amidohydro_1"/>
    <property type="match status" value="1"/>
</dbReference>
<dbReference type="InterPro" id="IPR050287">
    <property type="entry name" value="MTA/SAH_deaminase"/>
</dbReference>
<gene>
    <name evidence="3" type="ORF">JI739_15490</name>
</gene>
<dbReference type="EMBL" id="JAEQNA010000005">
    <property type="protein sequence ID" value="MBL0421753.1"/>
    <property type="molecule type" value="Genomic_DNA"/>
</dbReference>
<dbReference type="Gene3D" id="2.30.40.10">
    <property type="entry name" value="Urease, subunit C, domain 1"/>
    <property type="match status" value="1"/>
</dbReference>
<accession>A0A936ZKA2</accession>
<dbReference type="NCBIfam" id="NF006056">
    <property type="entry name" value="PRK08204.1"/>
    <property type="match status" value="1"/>
</dbReference>
<organism evidence="3 4">
    <name type="scientific">Ramlibacter aurantiacus</name>
    <dbReference type="NCBI Taxonomy" id="2801330"/>
    <lineage>
        <taxon>Bacteria</taxon>
        <taxon>Pseudomonadati</taxon>
        <taxon>Pseudomonadota</taxon>
        <taxon>Betaproteobacteria</taxon>
        <taxon>Burkholderiales</taxon>
        <taxon>Comamonadaceae</taxon>
        <taxon>Ramlibacter</taxon>
    </lineage>
</organism>
<comment type="caution">
    <text evidence="3">The sequence shown here is derived from an EMBL/GenBank/DDBJ whole genome shotgun (WGS) entry which is preliminary data.</text>
</comment>
<evidence type="ECO:0000313" key="3">
    <source>
        <dbReference type="EMBL" id="MBL0421753.1"/>
    </source>
</evidence>
<dbReference type="SUPFAM" id="SSF51556">
    <property type="entry name" value="Metallo-dependent hydrolases"/>
    <property type="match status" value="1"/>
</dbReference>
<evidence type="ECO:0000256" key="1">
    <source>
        <dbReference type="ARBA" id="ARBA00006745"/>
    </source>
</evidence>
<dbReference type="InterPro" id="IPR006680">
    <property type="entry name" value="Amidohydro-rel"/>
</dbReference>